<evidence type="ECO:0000313" key="1">
    <source>
        <dbReference type="EMBL" id="MPC65926.1"/>
    </source>
</evidence>
<accession>A0A5B7H7Q1</accession>
<evidence type="ECO:0000313" key="2">
    <source>
        <dbReference type="Proteomes" id="UP000324222"/>
    </source>
</evidence>
<reference evidence="1 2" key="1">
    <citation type="submission" date="2019-05" db="EMBL/GenBank/DDBJ databases">
        <title>Another draft genome of Portunus trituberculatus and its Hox gene families provides insights of decapod evolution.</title>
        <authorList>
            <person name="Jeong J.-H."/>
            <person name="Song I."/>
            <person name="Kim S."/>
            <person name="Choi T."/>
            <person name="Kim D."/>
            <person name="Ryu S."/>
            <person name="Kim W."/>
        </authorList>
    </citation>
    <scope>NUCLEOTIDE SEQUENCE [LARGE SCALE GENOMIC DNA]</scope>
    <source>
        <tissue evidence="1">Muscle</tissue>
    </source>
</reference>
<comment type="caution">
    <text evidence="1">The sequence shown here is derived from an EMBL/GenBank/DDBJ whole genome shotgun (WGS) entry which is preliminary data.</text>
</comment>
<name>A0A5B7H7Q1_PORTR</name>
<dbReference type="Proteomes" id="UP000324222">
    <property type="component" value="Unassembled WGS sequence"/>
</dbReference>
<proteinExistence type="predicted"/>
<gene>
    <name evidence="1" type="ORF">E2C01_060063</name>
</gene>
<keyword evidence="2" id="KW-1185">Reference proteome</keyword>
<dbReference type="EMBL" id="VSRR010024018">
    <property type="protein sequence ID" value="MPC65926.1"/>
    <property type="molecule type" value="Genomic_DNA"/>
</dbReference>
<organism evidence="1 2">
    <name type="scientific">Portunus trituberculatus</name>
    <name type="common">Swimming crab</name>
    <name type="synonym">Neptunus trituberculatus</name>
    <dbReference type="NCBI Taxonomy" id="210409"/>
    <lineage>
        <taxon>Eukaryota</taxon>
        <taxon>Metazoa</taxon>
        <taxon>Ecdysozoa</taxon>
        <taxon>Arthropoda</taxon>
        <taxon>Crustacea</taxon>
        <taxon>Multicrustacea</taxon>
        <taxon>Malacostraca</taxon>
        <taxon>Eumalacostraca</taxon>
        <taxon>Eucarida</taxon>
        <taxon>Decapoda</taxon>
        <taxon>Pleocyemata</taxon>
        <taxon>Brachyura</taxon>
        <taxon>Eubrachyura</taxon>
        <taxon>Portunoidea</taxon>
        <taxon>Portunidae</taxon>
        <taxon>Portuninae</taxon>
        <taxon>Portunus</taxon>
    </lineage>
</organism>
<protein>
    <submittedName>
        <fullName evidence="1">Uncharacterized protein</fullName>
    </submittedName>
</protein>
<sequence length="63" mass="6657">MPRLDWPSEVSVSSLCGACPCPKHVPVSSPLGRPPGEPCVRSDAYGVTASVQVVTEATWENSM</sequence>
<dbReference type="AlphaFoldDB" id="A0A5B7H7Q1"/>